<dbReference type="OrthoDB" id="370884at2759"/>
<dbReference type="GO" id="GO:0031505">
    <property type="term" value="P:fungal-type cell wall organization"/>
    <property type="evidence" value="ECO:0007669"/>
    <property type="project" value="TreeGrafter"/>
</dbReference>
<dbReference type="Pfam" id="PF00173">
    <property type="entry name" value="Cyt-b5"/>
    <property type="match status" value="1"/>
</dbReference>
<keyword evidence="8 15" id="KW-0067">ATP-binding</keyword>
<dbReference type="EC" id="2.4.1.16" evidence="2"/>
<evidence type="ECO:0000256" key="6">
    <source>
        <dbReference type="ARBA" id="ARBA00022692"/>
    </source>
</evidence>
<dbReference type="GO" id="GO:0003774">
    <property type="term" value="F:cytoskeletal motor activity"/>
    <property type="evidence" value="ECO:0007669"/>
    <property type="project" value="UniProtKB-UniRule"/>
</dbReference>
<feature type="transmembrane region" description="Helical" evidence="17">
    <location>
        <begin position="1595"/>
        <end position="1618"/>
    </location>
</feature>
<dbReference type="GO" id="GO:0006031">
    <property type="term" value="P:chitin biosynthetic process"/>
    <property type="evidence" value="ECO:0007669"/>
    <property type="project" value="TreeGrafter"/>
</dbReference>
<dbReference type="SUPFAM" id="SSF109715">
    <property type="entry name" value="DEK C-terminal domain"/>
    <property type="match status" value="1"/>
</dbReference>
<dbReference type="CDD" id="cd04190">
    <property type="entry name" value="Chitin_synth_C"/>
    <property type="match status" value="1"/>
</dbReference>
<evidence type="ECO:0000256" key="16">
    <source>
        <dbReference type="SAM" id="MobiDB-lite"/>
    </source>
</evidence>
<feature type="compositionally biased region" description="Basic residues" evidence="16">
    <location>
        <begin position="587"/>
        <end position="599"/>
    </location>
</feature>
<keyword evidence="9 17" id="KW-1133">Transmembrane helix</keyword>
<keyword evidence="22" id="KW-1185">Reference proteome</keyword>
<feature type="transmembrane region" description="Helical" evidence="17">
    <location>
        <begin position="897"/>
        <end position="916"/>
    </location>
</feature>
<evidence type="ECO:0000256" key="2">
    <source>
        <dbReference type="ARBA" id="ARBA00012543"/>
    </source>
</evidence>
<dbReference type="InterPro" id="IPR036961">
    <property type="entry name" value="Kinesin_motor_dom_sf"/>
</dbReference>
<dbReference type="PROSITE" id="PS51998">
    <property type="entry name" value="DEK_C"/>
    <property type="match status" value="1"/>
</dbReference>
<dbReference type="GO" id="GO:0005886">
    <property type="term" value="C:plasma membrane"/>
    <property type="evidence" value="ECO:0007669"/>
    <property type="project" value="UniProtKB-SubCell"/>
</dbReference>
<name>A0A8H7UPX1_9FUNG</name>
<keyword evidence="11 17" id="KW-0472">Membrane</keyword>
<dbReference type="Pfam" id="PF00063">
    <property type="entry name" value="Myosin_head"/>
    <property type="match status" value="1"/>
</dbReference>
<dbReference type="GO" id="GO:0004100">
    <property type="term" value="F:chitin synthase activity"/>
    <property type="evidence" value="ECO:0007669"/>
    <property type="project" value="UniProtKB-EC"/>
</dbReference>
<keyword evidence="3" id="KW-1003">Cell membrane</keyword>
<feature type="domain" description="Cytochrome b5 heme-binding" evidence="18">
    <location>
        <begin position="960"/>
        <end position="1019"/>
    </location>
</feature>
<dbReference type="EMBL" id="JAEPRA010000003">
    <property type="protein sequence ID" value="KAG2187718.1"/>
    <property type="molecule type" value="Genomic_DNA"/>
</dbReference>
<evidence type="ECO:0000259" key="18">
    <source>
        <dbReference type="PROSITE" id="PS50255"/>
    </source>
</evidence>
<feature type="domain" description="Myosin motor" evidence="19">
    <location>
        <begin position="15"/>
        <end position="754"/>
    </location>
</feature>
<dbReference type="Gene3D" id="3.90.550.10">
    <property type="entry name" value="Spore Coat Polysaccharide Biosynthesis Protein SpsA, Chain A"/>
    <property type="match status" value="1"/>
</dbReference>
<proteinExistence type="inferred from homology"/>
<keyword evidence="7 15" id="KW-0547">Nucleotide-binding</keyword>
<dbReference type="InterPro" id="IPR029044">
    <property type="entry name" value="Nucleotide-diphossugar_trans"/>
</dbReference>
<dbReference type="PROSITE" id="PS51456">
    <property type="entry name" value="MYOSIN_MOTOR"/>
    <property type="match status" value="1"/>
</dbReference>
<evidence type="ECO:0000256" key="8">
    <source>
        <dbReference type="ARBA" id="ARBA00022840"/>
    </source>
</evidence>
<feature type="compositionally biased region" description="Basic and acidic residues" evidence="16">
    <location>
        <begin position="750"/>
        <end position="773"/>
    </location>
</feature>
<sequence length="1929" mass="216889">MPRGKNTGNKGVNALQTIDLSQLETTTDEDLTQILKARYEQDCIYTRIGDQALVSVNPNKSLSICTDDQSLNYVAEYKDTSGQNANQLPPHIFQLVNQTYLHMRRTGVDQSIIISGDSGSGKTDAHKLALRHLVALSSHKKPSKIQTQLLHSQAILEAFGNAKTTQNNNASRFGRYTEVQFSERGRITGAKLLNYFLEKRRVTSAPADERNFHAFYYLLAGAPTEEKTELRLSDHSSFAYLSRCRSQTTADDATKFEELKTSLKALGFQKKHIARLMQLLAAILHLGNIIFVDDPSKGQDAANVKNAEVLSLAADFLGVDPHALELVLTYKTKLIKKDVTTVFLNAEQASKQRDELATALYSLMFTWIVEQINIKLCNDNFHSFIGIVDLPGPQNTQNPGQAKFEQYCVNYSNEKFHDFVLRQIFEQDNDIYEQDGIKMPDVPYFSNAACVQLFDKPSNGLNAILNECTAKAQKRTDDNMLDSMVKYNNNHDSFSNRNADTGARQFTVQHFAGQVAYTPYGFIEDNGDALSADFVNLFRGNAETAGSFNSFVLNLFSQQAVSTQSHPKSSDDIVAAQQIAKPGRAPSMRRSKSQRKSGLGKKDQDNLVKVKGDTKGAAAASVGIISQLQSSLEELIATLEETTPWFIFCLSPNTSGSVNMFDSKRVKTQVRSYGLPEIAKRWANNYTMILDHEEFLTRYQDILHSMGVEEDRLPRSKCEAVGTMFGWTSAQMATGSMNVYLSESSWRNLEDSLRGQDKEEQRKAKEERKKDDGMQALSSTRMGRLESVDRLSNQSYGSGSELIPAVAGGAAAAGGLLSVYEEKSGFSEDQHSYYSEDEYAQDEHYSGYQENESAFGSEAYGNVPGRDMETKRMLPTEADGVDIDQTETKPTAGRRRWLWFVMFLTWWVPKPFMIWCGRMKRKDIRVAWREKFALCILIFLMSAFVIWFLVFFGELICPRQDVYSQSELQSHNEKNQAYVAVRGEVFDLTAFAPHHWAIDVIPVNSILNNYMGTDATNLFPVQVSALCDGTAGSVSPFVSLDYQINLTDTNAQYHDFRYFTTDYRPDWYFEQMQMMRKLYKVGRMAFDPNDVYKQATTSTVMNGISAYRQWAILNNNVYDLTYYIMGGRYLKGPNNETAPAGTSTDFLDTSVVELFRQLAGQDITDSWNKLPLDPDLRNRMEVCLQNLFQVGVVDSRNSARCLFSEYLLLIITILLCSVIVFKFLAALQLGSKREPEEYDKFIICQVPCYTESEESLKKTIDSIAVLKYDDKRKLLFIICDGMLIGSGNDRPTPRIVLDILGVDPNVDPEPLSFLSLGEGPKQHNMGKVYSGLYEIAGHVVPYIVVAKVGKPSERQKPGNRGKRDSQMILMRFLNKVHFDAAMTPMELEIFHQIKNVIGVNPSFYEFILMVDADTEVLPDALNRMVSCFVHDAKVIGLCGETTLANEKDSWVTMIQVYEYYISHHLTKAFESLFGSVTCLPGCFSMYRVRSALKNQPLLVSNQVIEDYEVNVVDTLHKKNLLHLGEDRYLTTLILKHFPNYKTKFTPDATCKTNAPDTWSILLSQRRRWINSTVHNLGELVFLPQLCGFCCFSMRFVVFVDLISTLVMPATVGYMAYLIYELATSPNGVPVWSIVTIAAVYGLQAFIFIINRKWEHIGWMIVSIFAIPVFSLYIPVYSFWHFDDFSWGNTRVVVGESGKRVLVPEDQGKFDPKSIPTMTWTQYEEGLFREEGAGAWNDNASVGSHRTGYTQGSYRSHPSHQMAAQSAYGEGASMYDEQLYGGRSRSRSPAPMVPFNDAASFHPSLGGGMGMNPRMSTAYSDMMSQRGPAFGSQADFSAYAMSRPGSTMMPASSSMMDYYGAATSGSVQGEAMPSNEQIMEEVRNILANADLMSITKKQVRDRLSEMFGVPMSSKKEYINSCIETVLRGDN</sequence>
<comment type="caution">
    <text evidence="21">The sequence shown here is derived from an EMBL/GenBank/DDBJ whole genome shotgun (WGS) entry which is preliminary data.</text>
</comment>
<evidence type="ECO:0000256" key="14">
    <source>
        <dbReference type="ARBA" id="ARBA00023203"/>
    </source>
</evidence>
<dbReference type="PROSITE" id="PS50255">
    <property type="entry name" value="CYTOCHROME_B5_2"/>
    <property type="match status" value="1"/>
</dbReference>
<evidence type="ECO:0000256" key="10">
    <source>
        <dbReference type="ARBA" id="ARBA00023123"/>
    </source>
</evidence>
<keyword evidence="4" id="KW-0328">Glycosyltransferase</keyword>
<dbReference type="Proteomes" id="UP000612746">
    <property type="component" value="Unassembled WGS sequence"/>
</dbReference>
<keyword evidence="13" id="KW-0325">Glycoprotein</keyword>
<feature type="transmembrane region" description="Helical" evidence="17">
    <location>
        <begin position="1206"/>
        <end position="1225"/>
    </location>
</feature>
<evidence type="ECO:0000256" key="15">
    <source>
        <dbReference type="PROSITE-ProRule" id="PRU00782"/>
    </source>
</evidence>
<dbReference type="Gene3D" id="1.20.120.720">
    <property type="entry name" value="Myosin VI head, motor domain, U50 subdomain"/>
    <property type="match status" value="1"/>
</dbReference>
<dbReference type="InterPro" id="IPR036037">
    <property type="entry name" value="MYSc_Myo17"/>
</dbReference>
<feature type="domain" description="DEK-C" evidence="20">
    <location>
        <begin position="1871"/>
        <end position="1926"/>
    </location>
</feature>
<evidence type="ECO:0000256" key="5">
    <source>
        <dbReference type="ARBA" id="ARBA00022679"/>
    </source>
</evidence>
<evidence type="ECO:0000256" key="12">
    <source>
        <dbReference type="ARBA" id="ARBA00023175"/>
    </source>
</evidence>
<dbReference type="GO" id="GO:0005524">
    <property type="term" value="F:ATP binding"/>
    <property type="evidence" value="ECO:0007669"/>
    <property type="project" value="UniProtKB-UniRule"/>
</dbReference>
<organism evidence="21 22">
    <name type="scientific">Umbelopsis vinacea</name>
    <dbReference type="NCBI Taxonomy" id="44442"/>
    <lineage>
        <taxon>Eukaryota</taxon>
        <taxon>Fungi</taxon>
        <taxon>Fungi incertae sedis</taxon>
        <taxon>Mucoromycota</taxon>
        <taxon>Mucoromycotina</taxon>
        <taxon>Umbelopsidomycetes</taxon>
        <taxon>Umbelopsidales</taxon>
        <taxon>Umbelopsidaceae</taxon>
        <taxon>Umbelopsis</taxon>
    </lineage>
</organism>
<feature type="region of interest" description="Disordered" evidence="16">
    <location>
        <begin position="579"/>
        <end position="606"/>
    </location>
</feature>
<evidence type="ECO:0000256" key="7">
    <source>
        <dbReference type="ARBA" id="ARBA00022741"/>
    </source>
</evidence>
<evidence type="ECO:0000256" key="3">
    <source>
        <dbReference type="ARBA" id="ARBA00022475"/>
    </source>
</evidence>
<dbReference type="PANTHER" id="PTHR22914">
    <property type="entry name" value="CHITIN SYNTHASE"/>
    <property type="match status" value="1"/>
</dbReference>
<evidence type="ECO:0000256" key="17">
    <source>
        <dbReference type="SAM" id="Phobius"/>
    </source>
</evidence>
<evidence type="ECO:0000313" key="21">
    <source>
        <dbReference type="EMBL" id="KAG2187718.1"/>
    </source>
</evidence>
<evidence type="ECO:0000256" key="13">
    <source>
        <dbReference type="ARBA" id="ARBA00023180"/>
    </source>
</evidence>
<dbReference type="SUPFAM" id="SSF55856">
    <property type="entry name" value="Cytochrome b5-like heme/steroid binding domain"/>
    <property type="match status" value="1"/>
</dbReference>
<keyword evidence="6 17" id="KW-0812">Transmembrane</keyword>
<dbReference type="PRINTS" id="PR00193">
    <property type="entry name" value="MYOSINHEAVY"/>
</dbReference>
<evidence type="ECO:0000256" key="1">
    <source>
        <dbReference type="ARBA" id="ARBA00004651"/>
    </source>
</evidence>
<dbReference type="GO" id="GO:0016459">
    <property type="term" value="C:myosin complex"/>
    <property type="evidence" value="ECO:0007669"/>
    <property type="project" value="UniProtKB-KW"/>
</dbReference>
<dbReference type="InterPro" id="IPR036400">
    <property type="entry name" value="Cyt_B5-like_heme/steroid_sf"/>
</dbReference>
<dbReference type="CDD" id="cd14879">
    <property type="entry name" value="MYSc_Myo17"/>
    <property type="match status" value="1"/>
</dbReference>
<dbReference type="Pfam" id="PF08766">
    <property type="entry name" value="DEK_C"/>
    <property type="match status" value="1"/>
</dbReference>
<feature type="region of interest" description="Disordered" evidence="16">
    <location>
        <begin position="750"/>
        <end position="785"/>
    </location>
</feature>
<gene>
    <name evidence="21" type="ORF">INT44_005408</name>
</gene>
<evidence type="ECO:0000259" key="20">
    <source>
        <dbReference type="PROSITE" id="PS51998"/>
    </source>
</evidence>
<reference evidence="21" key="1">
    <citation type="submission" date="2020-12" db="EMBL/GenBank/DDBJ databases">
        <title>Metabolic potential, ecology and presence of endohyphal bacteria is reflected in genomic diversity of Mucoromycotina.</title>
        <authorList>
            <person name="Muszewska A."/>
            <person name="Okrasinska A."/>
            <person name="Steczkiewicz K."/>
            <person name="Drgas O."/>
            <person name="Orlowska M."/>
            <person name="Perlinska-Lenart U."/>
            <person name="Aleksandrzak-Piekarczyk T."/>
            <person name="Szatraj K."/>
            <person name="Zielenkiewicz U."/>
            <person name="Pilsyk S."/>
            <person name="Malc E."/>
            <person name="Mieczkowski P."/>
            <person name="Kruszewska J.S."/>
            <person name="Biernat P."/>
            <person name="Pawlowska J."/>
        </authorList>
    </citation>
    <scope>NUCLEOTIDE SEQUENCE</scope>
    <source>
        <strain evidence="21">WA0000051536</strain>
    </source>
</reference>
<keyword evidence="14 15" id="KW-0009">Actin-binding</keyword>
<dbReference type="GO" id="GO:0003779">
    <property type="term" value="F:actin binding"/>
    <property type="evidence" value="ECO:0007669"/>
    <property type="project" value="UniProtKB-KW"/>
</dbReference>
<dbReference type="SUPFAM" id="SSF52540">
    <property type="entry name" value="P-loop containing nucleoside triphosphate hydrolases"/>
    <property type="match status" value="1"/>
</dbReference>
<evidence type="ECO:0000256" key="9">
    <source>
        <dbReference type="ARBA" id="ARBA00022989"/>
    </source>
</evidence>
<keyword evidence="10 15" id="KW-0518">Myosin</keyword>
<dbReference type="InterPro" id="IPR004835">
    <property type="entry name" value="Chitin_synth"/>
</dbReference>
<keyword evidence="12 15" id="KW-0505">Motor protein</keyword>
<dbReference type="SMART" id="SM01117">
    <property type="entry name" value="Cyt-b5"/>
    <property type="match status" value="2"/>
</dbReference>
<comment type="similarity">
    <text evidence="15">Belongs to the TRAFAC class myosin-kinesin ATPase superfamily. Myosin family.</text>
</comment>
<evidence type="ECO:0000259" key="19">
    <source>
        <dbReference type="PROSITE" id="PS51456"/>
    </source>
</evidence>
<feature type="region of interest" description="Actin-binding" evidence="15">
    <location>
        <begin position="632"/>
        <end position="654"/>
    </location>
</feature>
<dbReference type="Gene3D" id="1.10.10.60">
    <property type="entry name" value="Homeodomain-like"/>
    <property type="match status" value="1"/>
</dbReference>
<dbReference type="GO" id="GO:0030428">
    <property type="term" value="C:cell septum"/>
    <property type="evidence" value="ECO:0007669"/>
    <property type="project" value="TreeGrafter"/>
</dbReference>
<protein>
    <recommendedName>
        <fullName evidence="2">chitin synthase</fullName>
        <ecNumber evidence="2">2.4.1.16</ecNumber>
    </recommendedName>
</protein>
<keyword evidence="5" id="KW-0808">Transferase</keyword>
<dbReference type="InterPro" id="IPR001609">
    <property type="entry name" value="Myosin_head_motor_dom-like"/>
</dbReference>
<accession>A0A8H7UPX1</accession>
<dbReference type="Gene3D" id="3.40.850.10">
    <property type="entry name" value="Kinesin motor domain"/>
    <property type="match status" value="1"/>
</dbReference>
<evidence type="ECO:0000313" key="22">
    <source>
        <dbReference type="Proteomes" id="UP000612746"/>
    </source>
</evidence>
<dbReference type="InterPro" id="IPR001199">
    <property type="entry name" value="Cyt_B5-like_heme/steroid-bd"/>
</dbReference>
<feature type="transmembrane region" description="Helical" evidence="17">
    <location>
        <begin position="932"/>
        <end position="952"/>
    </location>
</feature>
<dbReference type="SMART" id="SM00242">
    <property type="entry name" value="MYSc"/>
    <property type="match status" value="1"/>
</dbReference>
<dbReference type="PANTHER" id="PTHR22914:SF45">
    <property type="entry name" value="CHITIN SYNTHASE"/>
    <property type="match status" value="1"/>
</dbReference>
<dbReference type="Gene3D" id="3.10.120.10">
    <property type="entry name" value="Cytochrome b5-like heme/steroid binding domain"/>
    <property type="match status" value="1"/>
</dbReference>
<evidence type="ECO:0000256" key="11">
    <source>
        <dbReference type="ARBA" id="ARBA00023136"/>
    </source>
</evidence>
<dbReference type="SUPFAM" id="SSF53448">
    <property type="entry name" value="Nucleotide-diphospho-sugar transferases"/>
    <property type="match status" value="1"/>
</dbReference>
<dbReference type="Gene3D" id="1.10.10.820">
    <property type="match status" value="1"/>
</dbReference>
<feature type="binding site" evidence="15">
    <location>
        <begin position="116"/>
        <end position="123"/>
    </location>
    <ligand>
        <name>ATP</name>
        <dbReference type="ChEBI" id="CHEBI:30616"/>
    </ligand>
</feature>
<dbReference type="Pfam" id="PF03142">
    <property type="entry name" value="Chitin_synth_2"/>
    <property type="match status" value="1"/>
</dbReference>
<dbReference type="Gene3D" id="1.20.58.530">
    <property type="match status" value="1"/>
</dbReference>
<feature type="transmembrane region" description="Helical" evidence="17">
    <location>
        <begin position="1630"/>
        <end position="1649"/>
    </location>
</feature>
<comment type="subcellular location">
    <subcellularLocation>
        <location evidence="1">Cell membrane</location>
        <topology evidence="1">Multi-pass membrane protein</topology>
    </subcellularLocation>
</comment>
<feature type="transmembrane region" description="Helical" evidence="17">
    <location>
        <begin position="1656"/>
        <end position="1679"/>
    </location>
</feature>
<evidence type="ECO:0000256" key="4">
    <source>
        <dbReference type="ARBA" id="ARBA00022676"/>
    </source>
</evidence>
<dbReference type="InterPro" id="IPR027417">
    <property type="entry name" value="P-loop_NTPase"/>
</dbReference>
<dbReference type="InterPro" id="IPR014876">
    <property type="entry name" value="DEK_C"/>
</dbReference>